<dbReference type="Gene3D" id="3.40.50.2000">
    <property type="entry name" value="Glycogen Phosphorylase B"/>
    <property type="match status" value="2"/>
</dbReference>
<dbReference type="GO" id="GO:0016757">
    <property type="term" value="F:glycosyltransferase activity"/>
    <property type="evidence" value="ECO:0007669"/>
    <property type="project" value="InterPro"/>
</dbReference>
<evidence type="ECO:0000313" key="3">
    <source>
        <dbReference type="EMBL" id="QNM86271.1"/>
    </source>
</evidence>
<dbReference type="SUPFAM" id="SSF53756">
    <property type="entry name" value="UDP-Glycosyltransferase/glycogen phosphorylase"/>
    <property type="match status" value="1"/>
</dbReference>
<dbReference type="KEGG" id="ppec:H9W90_03885"/>
<dbReference type="EMBL" id="CP060695">
    <property type="protein sequence ID" value="QNM86271.1"/>
    <property type="molecule type" value="Genomic_DNA"/>
</dbReference>
<name>A0A7G9LCC2_9FLAO</name>
<dbReference type="AlphaFoldDB" id="A0A7G9LCC2"/>
<protein>
    <submittedName>
        <fullName evidence="3">Glycosyltransferase family 4 protein</fullName>
    </submittedName>
</protein>
<gene>
    <name evidence="3" type="ORF">H9W90_03885</name>
</gene>
<dbReference type="PANTHER" id="PTHR12526">
    <property type="entry name" value="GLYCOSYLTRANSFERASE"/>
    <property type="match status" value="1"/>
</dbReference>
<evidence type="ECO:0000259" key="1">
    <source>
        <dbReference type="Pfam" id="PF00534"/>
    </source>
</evidence>
<accession>A0A7G9LCC2</accession>
<feature type="domain" description="Glycosyl transferase family 1" evidence="1">
    <location>
        <begin position="195"/>
        <end position="353"/>
    </location>
</feature>
<feature type="domain" description="Glycosyltransferase subfamily 4-like N-terminal" evidence="2">
    <location>
        <begin position="17"/>
        <end position="180"/>
    </location>
</feature>
<dbReference type="RefSeq" id="WP_187483153.1">
    <property type="nucleotide sequence ID" value="NZ_CP060695.1"/>
</dbReference>
<dbReference type="InterPro" id="IPR001296">
    <property type="entry name" value="Glyco_trans_1"/>
</dbReference>
<organism evidence="3 4">
    <name type="scientific">Polaribacter pectinis</name>
    <dbReference type="NCBI Taxonomy" id="2738844"/>
    <lineage>
        <taxon>Bacteria</taxon>
        <taxon>Pseudomonadati</taxon>
        <taxon>Bacteroidota</taxon>
        <taxon>Flavobacteriia</taxon>
        <taxon>Flavobacteriales</taxon>
        <taxon>Flavobacteriaceae</taxon>
    </lineage>
</organism>
<evidence type="ECO:0000259" key="2">
    <source>
        <dbReference type="Pfam" id="PF13439"/>
    </source>
</evidence>
<sequence length="377" mass="43073">MHICFISSEFPLPNISFGGIGTFLLTYTELLIKNGHKVSIVGVNSNEVDTKINDVSIYYAKKSTIKGFSWYFNSKSVSKLIHKIHQENKIDILEAQEGGFAFVKIPTGVKKIVRLHGGHHFFHAFENKKLNFKKAFLEKITFRKTDAVIATSEFVKKQTSKFIDFSNKNNITINNPIPVSQFYPADKNKVIKGAAVFAGSICEKKGIRQLCLAIPKIIEKFPEFHLYIYGRDWFFPDGTLYKDWMLAQFSDEIINKITFRNTVTYAELPKVYEFAEICVFPSHMEVQGLVAPEAMCMEKVVVFTEYGPGPETIDDEVNGFLCKPLEIESISNTIIKVFNKREEHNEIGVNARKKVIGKFSPENIYLKNNNFYKSLIK</sequence>
<dbReference type="Pfam" id="PF13439">
    <property type="entry name" value="Glyco_transf_4"/>
    <property type="match status" value="1"/>
</dbReference>
<keyword evidence="3" id="KW-0808">Transferase</keyword>
<evidence type="ECO:0000313" key="4">
    <source>
        <dbReference type="Proteomes" id="UP000515808"/>
    </source>
</evidence>
<keyword evidence="4" id="KW-1185">Reference proteome</keyword>
<dbReference type="CDD" id="cd03801">
    <property type="entry name" value="GT4_PimA-like"/>
    <property type="match status" value="1"/>
</dbReference>
<dbReference type="Proteomes" id="UP000515808">
    <property type="component" value="Chromosome"/>
</dbReference>
<reference evidence="3 4" key="1">
    <citation type="submission" date="2020-08" db="EMBL/GenBank/DDBJ databases">
        <title>Polaribacter sp. L12M9 isolated from gut of the Korean scallop.</title>
        <authorList>
            <person name="Jeong Y.S."/>
        </authorList>
    </citation>
    <scope>NUCLEOTIDE SEQUENCE [LARGE SCALE GENOMIC DNA]</scope>
    <source>
        <strain evidence="3 4">L12M9</strain>
    </source>
</reference>
<proteinExistence type="predicted"/>
<dbReference type="InterPro" id="IPR028098">
    <property type="entry name" value="Glyco_trans_4-like_N"/>
</dbReference>
<dbReference type="Pfam" id="PF00534">
    <property type="entry name" value="Glycos_transf_1"/>
    <property type="match status" value="1"/>
</dbReference>